<gene>
    <name evidence="1" type="ORF">JF543_03910</name>
</gene>
<evidence type="ECO:0000313" key="1">
    <source>
        <dbReference type="EMBL" id="MBN8205104.1"/>
    </source>
</evidence>
<protein>
    <submittedName>
        <fullName evidence="1">Uncharacterized protein</fullName>
    </submittedName>
</protein>
<dbReference type="RefSeq" id="WP_206822793.1">
    <property type="nucleotide sequence ID" value="NZ_JAEMWU010000001.1"/>
</dbReference>
<organism evidence="1 2">
    <name type="scientific">Microbacterium esteraromaticum</name>
    <dbReference type="NCBI Taxonomy" id="57043"/>
    <lineage>
        <taxon>Bacteria</taxon>
        <taxon>Bacillati</taxon>
        <taxon>Actinomycetota</taxon>
        <taxon>Actinomycetes</taxon>
        <taxon>Micrococcales</taxon>
        <taxon>Microbacteriaceae</taxon>
        <taxon>Microbacterium</taxon>
    </lineage>
</organism>
<name>A0A939IUJ9_9MICO</name>
<sequence length="309" mass="34367">MAAEIFRLFDPELIIPSPSSVGSLAFWKRLDERADDKDPRVGPTTMQALYALMSNLPRVDGLPTGDMWSILGKIVNRGYTAQRTERSLCREHFSSIYSPVLGSDTNALTLMSDAAATGAGTVIALATVDACWSEPLDCAACQDARFFNVTRRIASRQDLAAAWRQSVLTEFPEDIGAVQANAERLFPNLRFADRAWADVNTLKGDHPAVFDALVLHLSALNDHARDIWRTFTETADREAAFGSLGVTSSPESPKTRRNSAAMKERDFVFDGRTIRCEWHTKFRPDVNRIHFFVADEVVYVGTIIDHLSI</sequence>
<proteinExistence type="predicted"/>
<dbReference type="AlphaFoldDB" id="A0A939IUJ9"/>
<evidence type="ECO:0000313" key="2">
    <source>
        <dbReference type="Proteomes" id="UP000664385"/>
    </source>
</evidence>
<comment type="caution">
    <text evidence="1">The sequence shown here is derived from an EMBL/GenBank/DDBJ whole genome shotgun (WGS) entry which is preliminary data.</text>
</comment>
<dbReference type="Proteomes" id="UP000664385">
    <property type="component" value="Unassembled WGS sequence"/>
</dbReference>
<dbReference type="EMBL" id="JAEMWU010000001">
    <property type="protein sequence ID" value="MBN8205104.1"/>
    <property type="molecule type" value="Genomic_DNA"/>
</dbReference>
<accession>A0A939IUJ9</accession>
<reference evidence="1" key="1">
    <citation type="submission" date="2020-12" db="EMBL/GenBank/DDBJ databases">
        <title>PHA producing bacteria isolated from mangrove.</title>
        <authorList>
            <person name="Zheng W."/>
            <person name="Yu S."/>
            <person name="Huang Y."/>
        </authorList>
    </citation>
    <scope>NUCLEOTIDE SEQUENCE</scope>
    <source>
        <strain evidence="1">GN8-5</strain>
    </source>
</reference>